<gene>
    <name evidence="1" type="ORF">NE237_020165</name>
</gene>
<dbReference type="Proteomes" id="UP001141806">
    <property type="component" value="Unassembled WGS sequence"/>
</dbReference>
<dbReference type="EMBL" id="JAMYWD010000009">
    <property type="protein sequence ID" value="KAJ4960255.1"/>
    <property type="molecule type" value="Genomic_DNA"/>
</dbReference>
<organism evidence="1 2">
    <name type="scientific">Protea cynaroides</name>
    <dbReference type="NCBI Taxonomy" id="273540"/>
    <lineage>
        <taxon>Eukaryota</taxon>
        <taxon>Viridiplantae</taxon>
        <taxon>Streptophyta</taxon>
        <taxon>Embryophyta</taxon>
        <taxon>Tracheophyta</taxon>
        <taxon>Spermatophyta</taxon>
        <taxon>Magnoliopsida</taxon>
        <taxon>Proteales</taxon>
        <taxon>Proteaceae</taxon>
        <taxon>Protea</taxon>
    </lineage>
</organism>
<dbReference type="AlphaFoldDB" id="A0A9Q0H6Q4"/>
<accession>A0A9Q0H6Q4</accession>
<name>A0A9Q0H6Q4_9MAGN</name>
<proteinExistence type="predicted"/>
<sequence length="122" mass="13743">MCSNSRHSSLSSSPDPLFHLFFGRGTICPALKASIDLANVSGRVRCPTSWDLARFDALWFRYLRPWIFLNALGSRAGHGILLCWDRFQSLGIRSLVSLSYCHICPVPEGDACMEIFVRLDHN</sequence>
<comment type="caution">
    <text evidence="1">The sequence shown here is derived from an EMBL/GenBank/DDBJ whole genome shotgun (WGS) entry which is preliminary data.</text>
</comment>
<reference evidence="1" key="1">
    <citation type="journal article" date="2023" name="Plant J.">
        <title>The genome of the king protea, Protea cynaroides.</title>
        <authorList>
            <person name="Chang J."/>
            <person name="Duong T.A."/>
            <person name="Schoeman C."/>
            <person name="Ma X."/>
            <person name="Roodt D."/>
            <person name="Barker N."/>
            <person name="Li Z."/>
            <person name="Van de Peer Y."/>
            <person name="Mizrachi E."/>
        </authorList>
    </citation>
    <scope>NUCLEOTIDE SEQUENCE</scope>
    <source>
        <tissue evidence="1">Young leaves</tissue>
    </source>
</reference>
<evidence type="ECO:0000313" key="1">
    <source>
        <dbReference type="EMBL" id="KAJ4960255.1"/>
    </source>
</evidence>
<evidence type="ECO:0000313" key="2">
    <source>
        <dbReference type="Proteomes" id="UP001141806"/>
    </source>
</evidence>
<protein>
    <submittedName>
        <fullName evidence="1">Uncharacterized protein</fullName>
    </submittedName>
</protein>
<keyword evidence="2" id="KW-1185">Reference proteome</keyword>